<accession>A0ABU6XKY3</accession>
<comment type="caution">
    <text evidence="2">The sequence shown here is derived from an EMBL/GenBank/DDBJ whole genome shotgun (WGS) entry which is preliminary data.</text>
</comment>
<protein>
    <recommendedName>
        <fullName evidence="1">Transposase MuDR plant domain-containing protein</fullName>
    </recommendedName>
</protein>
<evidence type="ECO:0000259" key="1">
    <source>
        <dbReference type="Pfam" id="PF03108"/>
    </source>
</evidence>
<keyword evidence="3" id="KW-1185">Reference proteome</keyword>
<evidence type="ECO:0000313" key="3">
    <source>
        <dbReference type="Proteomes" id="UP001341840"/>
    </source>
</evidence>
<dbReference type="Proteomes" id="UP001341840">
    <property type="component" value="Unassembled WGS sequence"/>
</dbReference>
<name>A0ABU6XKY3_9FABA</name>
<dbReference type="Pfam" id="PF03108">
    <property type="entry name" value="DBD_Tnp_Mut"/>
    <property type="match status" value="1"/>
</dbReference>
<reference evidence="2 3" key="1">
    <citation type="journal article" date="2023" name="Plants (Basel)">
        <title>Bridging the Gap: Combining Genomics and Transcriptomics Approaches to Understand Stylosanthes scabra, an Orphan Legume from the Brazilian Caatinga.</title>
        <authorList>
            <person name="Ferreira-Neto J.R.C."/>
            <person name="da Silva M.D."/>
            <person name="Binneck E."/>
            <person name="de Melo N.F."/>
            <person name="da Silva R.H."/>
            <person name="de Melo A.L.T.M."/>
            <person name="Pandolfi V."/>
            <person name="Bustamante F.O."/>
            <person name="Brasileiro-Vidal A.C."/>
            <person name="Benko-Iseppon A.M."/>
        </authorList>
    </citation>
    <scope>NUCLEOTIDE SEQUENCE [LARGE SCALE GENOMIC DNA]</scope>
    <source>
        <tissue evidence="2">Leaves</tissue>
    </source>
</reference>
<proteinExistence type="predicted"/>
<organism evidence="2 3">
    <name type="scientific">Stylosanthes scabra</name>
    <dbReference type="NCBI Taxonomy" id="79078"/>
    <lineage>
        <taxon>Eukaryota</taxon>
        <taxon>Viridiplantae</taxon>
        <taxon>Streptophyta</taxon>
        <taxon>Embryophyta</taxon>
        <taxon>Tracheophyta</taxon>
        <taxon>Spermatophyta</taxon>
        <taxon>Magnoliopsida</taxon>
        <taxon>eudicotyledons</taxon>
        <taxon>Gunneridae</taxon>
        <taxon>Pentapetalae</taxon>
        <taxon>rosids</taxon>
        <taxon>fabids</taxon>
        <taxon>Fabales</taxon>
        <taxon>Fabaceae</taxon>
        <taxon>Papilionoideae</taxon>
        <taxon>50 kb inversion clade</taxon>
        <taxon>dalbergioids sensu lato</taxon>
        <taxon>Dalbergieae</taxon>
        <taxon>Pterocarpus clade</taxon>
        <taxon>Stylosanthes</taxon>
    </lineage>
</organism>
<evidence type="ECO:0000313" key="2">
    <source>
        <dbReference type="EMBL" id="MED6197433.1"/>
    </source>
</evidence>
<gene>
    <name evidence="2" type="ORF">PIB30_056459</name>
</gene>
<feature type="domain" description="Transposase MuDR plant" evidence="1">
    <location>
        <begin position="91"/>
        <end position="132"/>
    </location>
</feature>
<sequence length="145" mass="15850">MEQVASPSFNVNLQQDDDDACELGDSCSFGELAVVTAGTSQPPSPHVCHAEPEPMVEEALRCNDSDEAALIKGNSDNKRGSHGSNVTGEFHIGQIFQSKDEALLALKNYSIRRGVEYRVLESDHEKYHGKCKEFGKRGQLVDLGD</sequence>
<dbReference type="InterPro" id="IPR004332">
    <property type="entry name" value="Transposase_MuDR"/>
</dbReference>
<dbReference type="EMBL" id="JASCZI010211900">
    <property type="protein sequence ID" value="MED6197433.1"/>
    <property type="molecule type" value="Genomic_DNA"/>
</dbReference>